<dbReference type="EMBL" id="AP018400">
    <property type="protein sequence ID" value="BBA92439.1"/>
    <property type="molecule type" value="Genomic_DNA"/>
</dbReference>
<name>A0A2Z5TM53_9STRE</name>
<sequence length="39" mass="4464">MLDLIVSFVFLSFVRSGSFFKDIILEDSTFELLSSFLSI</sequence>
<dbReference type="Proteomes" id="UP000269331">
    <property type="component" value="Chromosome"/>
</dbReference>
<gene>
    <name evidence="1" type="ORF">SR187_4155</name>
</gene>
<protein>
    <submittedName>
        <fullName evidence="1">Uncharacterized protein</fullName>
    </submittedName>
</protein>
<dbReference type="AlphaFoldDB" id="A0A2Z5TM53"/>
<reference evidence="1 2" key="1">
    <citation type="journal article" date="2018" name="Genome Biol. Evol.">
        <title>Complete Genome Sequence of Streptococcus ruminantium sp. nov. GUT-187T (=DSM 104980T =JCM 31869T), the Type Strain of S. ruminantium, and Comparison with Genome Sequences of Streptococcus suis Strains.</title>
        <authorList>
            <person name="Tohya M."/>
            <person name="Sekizaki T."/>
            <person name="Miyoshi-Akiyama T."/>
        </authorList>
    </citation>
    <scope>NUCLEOTIDE SEQUENCE [LARGE SCALE GENOMIC DNA]</scope>
    <source>
        <strain evidence="1 2">GUT187T</strain>
    </source>
</reference>
<accession>A0A2Z5TM53</accession>
<organism evidence="1 2">
    <name type="scientific">Streptococcus ruminantium</name>
    <dbReference type="NCBI Taxonomy" id="1917441"/>
    <lineage>
        <taxon>Bacteria</taxon>
        <taxon>Bacillati</taxon>
        <taxon>Bacillota</taxon>
        <taxon>Bacilli</taxon>
        <taxon>Lactobacillales</taxon>
        <taxon>Streptococcaceae</taxon>
        <taxon>Streptococcus</taxon>
    </lineage>
</organism>
<dbReference type="KEGG" id="srq:SR187_4155"/>
<proteinExistence type="predicted"/>
<evidence type="ECO:0000313" key="1">
    <source>
        <dbReference type="EMBL" id="BBA92439.1"/>
    </source>
</evidence>
<evidence type="ECO:0000313" key="2">
    <source>
        <dbReference type="Proteomes" id="UP000269331"/>
    </source>
</evidence>